<feature type="transmembrane region" description="Helical" evidence="6">
    <location>
        <begin position="49"/>
        <end position="68"/>
    </location>
</feature>
<dbReference type="InterPro" id="IPR006696">
    <property type="entry name" value="DUF423"/>
</dbReference>
<feature type="transmembrane region" description="Helical" evidence="6">
    <location>
        <begin position="7"/>
        <end position="29"/>
    </location>
</feature>
<feature type="transmembrane region" description="Helical" evidence="6">
    <location>
        <begin position="75"/>
        <end position="92"/>
    </location>
</feature>
<gene>
    <name evidence="7" type="ORF">ZBT109_2504</name>
</gene>
<keyword evidence="4 6" id="KW-1133">Transmembrane helix</keyword>
<name>A0A348HHY2_9GAMM</name>
<comment type="similarity">
    <text evidence="2">Belongs to the UPF0382 family.</text>
</comment>
<dbReference type="Proteomes" id="UP000267342">
    <property type="component" value="Chromosome"/>
</dbReference>
<dbReference type="GO" id="GO:0005886">
    <property type="term" value="C:plasma membrane"/>
    <property type="evidence" value="ECO:0007669"/>
    <property type="project" value="TreeGrafter"/>
</dbReference>
<dbReference type="PANTHER" id="PTHR43461:SF1">
    <property type="entry name" value="TRANSMEMBRANE PROTEIN 256"/>
    <property type="match status" value="1"/>
</dbReference>
<reference evidence="7 8" key="1">
    <citation type="submission" date="2018-09" db="EMBL/GenBank/DDBJ databases">
        <title>Zymobacter palmae IAM14233 (=T109) whole genome analysis.</title>
        <authorList>
            <person name="Yanase H."/>
        </authorList>
    </citation>
    <scope>NUCLEOTIDE SEQUENCE [LARGE SCALE GENOMIC DNA]</scope>
    <source>
        <strain evidence="7 8">IAM14233</strain>
    </source>
</reference>
<protein>
    <submittedName>
        <fullName evidence="7">Uncharacterized small membrane protein</fullName>
    </submittedName>
</protein>
<feature type="transmembrane region" description="Helical" evidence="6">
    <location>
        <begin position="98"/>
        <end position="117"/>
    </location>
</feature>
<dbReference type="RefSeq" id="WP_120185378.1">
    <property type="nucleotide sequence ID" value="NZ_AP018933.1"/>
</dbReference>
<organism evidence="7 8">
    <name type="scientific">Zymobacter palmae</name>
    <dbReference type="NCBI Taxonomy" id="33074"/>
    <lineage>
        <taxon>Bacteria</taxon>
        <taxon>Pseudomonadati</taxon>
        <taxon>Pseudomonadota</taxon>
        <taxon>Gammaproteobacteria</taxon>
        <taxon>Oceanospirillales</taxon>
        <taxon>Halomonadaceae</taxon>
        <taxon>Zymobacter group</taxon>
        <taxon>Zymobacter</taxon>
    </lineage>
</organism>
<evidence type="ECO:0000313" key="8">
    <source>
        <dbReference type="Proteomes" id="UP000267342"/>
    </source>
</evidence>
<dbReference type="EMBL" id="AP018933">
    <property type="protein sequence ID" value="BBG31234.1"/>
    <property type="molecule type" value="Genomic_DNA"/>
</dbReference>
<dbReference type="KEGG" id="zpl:ZBT109_2504"/>
<accession>A0A348HHY2</accession>
<evidence type="ECO:0000313" key="7">
    <source>
        <dbReference type="EMBL" id="BBG31234.1"/>
    </source>
</evidence>
<comment type="subcellular location">
    <subcellularLocation>
        <location evidence="1">Membrane</location>
        <topology evidence="1">Multi-pass membrane protein</topology>
    </subcellularLocation>
</comment>
<dbReference type="PANTHER" id="PTHR43461">
    <property type="entry name" value="TRANSMEMBRANE PROTEIN 256"/>
    <property type="match status" value="1"/>
</dbReference>
<keyword evidence="8" id="KW-1185">Reference proteome</keyword>
<evidence type="ECO:0000256" key="2">
    <source>
        <dbReference type="ARBA" id="ARBA00009694"/>
    </source>
</evidence>
<evidence type="ECO:0000256" key="3">
    <source>
        <dbReference type="ARBA" id="ARBA00022692"/>
    </source>
</evidence>
<proteinExistence type="inferred from homology"/>
<evidence type="ECO:0000256" key="5">
    <source>
        <dbReference type="ARBA" id="ARBA00023136"/>
    </source>
</evidence>
<dbReference type="AlphaFoldDB" id="A0A348HHY2"/>
<dbReference type="STRING" id="1123510.GCA_000620025_02464"/>
<evidence type="ECO:0000256" key="1">
    <source>
        <dbReference type="ARBA" id="ARBA00004141"/>
    </source>
</evidence>
<evidence type="ECO:0000256" key="6">
    <source>
        <dbReference type="SAM" id="Phobius"/>
    </source>
</evidence>
<dbReference type="Pfam" id="PF04241">
    <property type="entry name" value="DUF423"/>
    <property type="match status" value="1"/>
</dbReference>
<keyword evidence="3 6" id="KW-0812">Transmembrane</keyword>
<keyword evidence="5 6" id="KW-0472">Membrane</keyword>
<dbReference type="OrthoDB" id="9802121at2"/>
<sequence length="131" mass="14818">MNGDGRFYRLLVVLTAFSGASIIMLGAWGAHWLDSPQQRVFDTALRYQAWHTLALVAVLMSMTDARWLRLRSVCALWWLGMVLFSGSLYVMALTGWRVGLVTPCGGLLLMAGWLWLARQWWCLIGDRRAVA</sequence>
<evidence type="ECO:0000256" key="4">
    <source>
        <dbReference type="ARBA" id="ARBA00022989"/>
    </source>
</evidence>